<dbReference type="GO" id="GO:0012505">
    <property type="term" value="C:endomembrane system"/>
    <property type="evidence" value="ECO:0007669"/>
    <property type="project" value="UniProtKB-SubCell"/>
</dbReference>
<dbReference type="SUPFAM" id="SSF81665">
    <property type="entry name" value="Calcium ATPase, transmembrane domain M"/>
    <property type="match status" value="1"/>
</dbReference>
<reference evidence="18" key="3">
    <citation type="submission" date="2016-03" db="UniProtKB">
        <authorList>
            <consortium name="EnsemblProtists"/>
        </authorList>
    </citation>
    <scope>IDENTIFICATION</scope>
</reference>
<evidence type="ECO:0000256" key="11">
    <source>
        <dbReference type="ARBA" id="ARBA00022989"/>
    </source>
</evidence>
<keyword evidence="6 14" id="KW-0547">Nucleotide-binding</keyword>
<dbReference type="GO" id="GO:0005886">
    <property type="term" value="C:plasma membrane"/>
    <property type="evidence" value="ECO:0007669"/>
    <property type="project" value="TreeGrafter"/>
</dbReference>
<dbReference type="FunFam" id="3.40.50.1000:FF:000001">
    <property type="entry name" value="Phospholipid-transporting ATPase IC"/>
    <property type="match status" value="1"/>
</dbReference>
<dbReference type="Pfam" id="PF00689">
    <property type="entry name" value="Cation_ATPase_C"/>
    <property type="match status" value="1"/>
</dbReference>
<evidence type="ECO:0000259" key="16">
    <source>
        <dbReference type="SMART" id="SM00831"/>
    </source>
</evidence>
<evidence type="ECO:0000256" key="13">
    <source>
        <dbReference type="ARBA" id="ARBA00023136"/>
    </source>
</evidence>
<feature type="transmembrane region" description="Helical" evidence="14">
    <location>
        <begin position="185"/>
        <end position="204"/>
    </location>
</feature>
<evidence type="ECO:0000256" key="14">
    <source>
        <dbReference type="RuleBase" id="RU361146"/>
    </source>
</evidence>
<dbReference type="InterPro" id="IPR006068">
    <property type="entry name" value="ATPase_P-typ_cation-transptr_C"/>
</dbReference>
<proteinExistence type="inferred from homology"/>
<evidence type="ECO:0000313" key="18">
    <source>
        <dbReference type="EnsemblProtists" id="EKX43521"/>
    </source>
</evidence>
<keyword evidence="10" id="KW-1278">Translocase</keyword>
<feature type="transmembrane region" description="Helical" evidence="14">
    <location>
        <begin position="417"/>
        <end position="443"/>
    </location>
</feature>
<dbReference type="PANTHER" id="PTHR24093:SF369">
    <property type="entry name" value="CALCIUM-TRANSPORTING ATPASE"/>
    <property type="match status" value="1"/>
</dbReference>
<evidence type="ECO:0000256" key="8">
    <source>
        <dbReference type="ARBA" id="ARBA00022840"/>
    </source>
</evidence>
<protein>
    <recommendedName>
        <fullName evidence="14">Calcium-transporting ATPase</fullName>
        <ecNumber evidence="14">7.2.2.10</ecNumber>
    </recommendedName>
</protein>
<dbReference type="OrthoDB" id="3352408at2759"/>
<dbReference type="InterPro" id="IPR023299">
    <property type="entry name" value="ATPase_P-typ_cyto_dom_N"/>
</dbReference>
<reference evidence="19" key="2">
    <citation type="submission" date="2012-11" db="EMBL/GenBank/DDBJ databases">
        <authorList>
            <person name="Kuo A."/>
            <person name="Curtis B.A."/>
            <person name="Tanifuji G."/>
            <person name="Burki F."/>
            <person name="Gruber A."/>
            <person name="Irimia M."/>
            <person name="Maruyama S."/>
            <person name="Arias M.C."/>
            <person name="Ball S.G."/>
            <person name="Gile G.H."/>
            <person name="Hirakawa Y."/>
            <person name="Hopkins J.F."/>
            <person name="Rensing S.A."/>
            <person name="Schmutz J."/>
            <person name="Symeonidi A."/>
            <person name="Elias M."/>
            <person name="Eveleigh R.J."/>
            <person name="Herman E.K."/>
            <person name="Klute M.J."/>
            <person name="Nakayama T."/>
            <person name="Obornik M."/>
            <person name="Reyes-Prieto A."/>
            <person name="Armbrust E.V."/>
            <person name="Aves S.J."/>
            <person name="Beiko R.G."/>
            <person name="Coutinho P."/>
            <person name="Dacks J.B."/>
            <person name="Durnford D.G."/>
            <person name="Fast N.M."/>
            <person name="Green B.R."/>
            <person name="Grisdale C."/>
            <person name="Hempe F."/>
            <person name="Henrissat B."/>
            <person name="Hoppner M.P."/>
            <person name="Ishida K.-I."/>
            <person name="Kim E."/>
            <person name="Koreny L."/>
            <person name="Kroth P.G."/>
            <person name="Liu Y."/>
            <person name="Malik S.-B."/>
            <person name="Maier U.G."/>
            <person name="McRose D."/>
            <person name="Mock T."/>
            <person name="Neilson J.A."/>
            <person name="Onodera N.T."/>
            <person name="Poole A.M."/>
            <person name="Pritham E.J."/>
            <person name="Richards T.A."/>
            <person name="Rocap G."/>
            <person name="Roy S.W."/>
            <person name="Sarai C."/>
            <person name="Schaack S."/>
            <person name="Shirato S."/>
            <person name="Slamovits C.H."/>
            <person name="Spencer D.F."/>
            <person name="Suzuki S."/>
            <person name="Worden A.Z."/>
            <person name="Zauner S."/>
            <person name="Barry K."/>
            <person name="Bell C."/>
            <person name="Bharti A.K."/>
            <person name="Crow J.A."/>
            <person name="Grimwood J."/>
            <person name="Kramer R."/>
            <person name="Lindquist E."/>
            <person name="Lucas S."/>
            <person name="Salamov A."/>
            <person name="McFadden G.I."/>
            <person name="Lane C.E."/>
            <person name="Keeling P.J."/>
            <person name="Gray M.W."/>
            <person name="Grigoriev I.V."/>
            <person name="Archibald J.M."/>
        </authorList>
    </citation>
    <scope>NUCLEOTIDE SEQUENCE</scope>
    <source>
        <strain evidence="19">CCMP2712</strain>
    </source>
</reference>
<name>L1J4T3_GUITC</name>
<evidence type="ECO:0000256" key="12">
    <source>
        <dbReference type="ARBA" id="ARBA00023065"/>
    </source>
</evidence>
<dbReference type="EMBL" id="JH993010">
    <property type="protein sequence ID" value="EKX43521.1"/>
    <property type="molecule type" value="Genomic_DNA"/>
</dbReference>
<comment type="caution">
    <text evidence="14">Lacks conserved residue(s) required for the propagation of feature annotation.</text>
</comment>
<evidence type="ECO:0000256" key="15">
    <source>
        <dbReference type="SAM" id="MobiDB-lite"/>
    </source>
</evidence>
<keyword evidence="12 14" id="KW-0406">Ion transport</keyword>
<dbReference type="STRING" id="905079.L1J4T3"/>
<feature type="transmembrane region" description="Helical" evidence="14">
    <location>
        <begin position="334"/>
        <end position="352"/>
    </location>
</feature>
<dbReference type="InterPro" id="IPR044492">
    <property type="entry name" value="P_typ_ATPase_HD_dom"/>
</dbReference>
<dbReference type="GO" id="GO:0046872">
    <property type="term" value="F:metal ion binding"/>
    <property type="evidence" value="ECO:0007669"/>
    <property type="project" value="UniProtKB-KW"/>
</dbReference>
<dbReference type="EC" id="7.2.2.10" evidence="14"/>
<evidence type="ECO:0000313" key="17">
    <source>
        <dbReference type="EMBL" id="EKX43521.1"/>
    </source>
</evidence>
<dbReference type="Pfam" id="PF13246">
    <property type="entry name" value="Cation_ATPase"/>
    <property type="match status" value="1"/>
</dbReference>
<gene>
    <name evidence="17" type="ORF">GUITHDRAFT_110640</name>
</gene>
<dbReference type="SUPFAM" id="SSF81660">
    <property type="entry name" value="Metal cation-transporting ATPase, ATP-binding domain N"/>
    <property type="match status" value="1"/>
</dbReference>
<evidence type="ECO:0000256" key="4">
    <source>
        <dbReference type="ARBA" id="ARBA00022692"/>
    </source>
</evidence>
<keyword evidence="3 14" id="KW-0109">Calcium transport</keyword>
<dbReference type="GO" id="GO:0016887">
    <property type="term" value="F:ATP hydrolysis activity"/>
    <property type="evidence" value="ECO:0007669"/>
    <property type="project" value="InterPro"/>
</dbReference>
<keyword evidence="2 14" id="KW-0813">Transport</keyword>
<dbReference type="PRINTS" id="PR00119">
    <property type="entry name" value="CATATPASE"/>
</dbReference>
<evidence type="ECO:0000313" key="19">
    <source>
        <dbReference type="Proteomes" id="UP000011087"/>
    </source>
</evidence>
<evidence type="ECO:0000256" key="2">
    <source>
        <dbReference type="ARBA" id="ARBA00022448"/>
    </source>
</evidence>
<dbReference type="Gene3D" id="1.20.1110.10">
    <property type="entry name" value="Calcium-transporting ATPase, transmembrane domain"/>
    <property type="match status" value="2"/>
</dbReference>
<dbReference type="RefSeq" id="XP_005830501.1">
    <property type="nucleotide sequence ID" value="XM_005830444.1"/>
</dbReference>
<keyword evidence="13 14" id="KW-0472">Membrane</keyword>
<dbReference type="Pfam" id="PF00122">
    <property type="entry name" value="E1-E2_ATPase"/>
    <property type="match status" value="1"/>
</dbReference>
<sequence length="1086" mass="118967">MSQRSHEMDEPLIPLRKTQSSKGSSSGSSFLKRISAAAGIAFMDELGHQDNVLGNMLFSSEMLEELVSDKNKARIDELGGVKALARGLGSSLKQGLTGSDDIQRKLKYGANKVERPPPPTYIGLFLEAMQDTTVIILLVAAAVSISLGVLVCVADLGASCPRKPIWGGPVDLSREDFSDRACSSWLDGAAIIIACLIVGNITAWNEMAKEKQFRALQAQQDDCDVTVKRNGIEVDQDTISRKMKVPADGVFVKGNDCKVDESSMTGESDEVAKNEDHPFILSGTIVTSGDCWFLVVAVGYRSEWGKILSELTTERDETPLQEKLTVLAEDIGKMGTLVAILCFLAQLVIWFIDLGRETCFYPDDAGNPSPRENCQLGYPGLNDKIQCVNTVVGKYRCFWMTSFQNWNFVKLKDLVSFFIDSVTIIVVAVPEGLPLAVTIALAYSVKKMQRDKNLVRVMAACETMGGCTNICSDKTGTLTQNQMTVTDGYFAGWASEGDLPNPAGPGPALSTNAVSIIAESIACNSKANIGIDGKRGNPTIIGNKTEGALLFFLRTLGLDYRSIRDKYPVVRSYPFSSLKKRMSTIVQNGEKKRLFTKGASEVMLQICDKYVDHDGVVKPFPDELRGRVMQYISKMASQGLRTLTCAYRELAENEAIPTYAEGSDALEKELVCVCICGIKDPLRKEVTDAVKKCRRAGIVVRMCTGDSLLTAKNIAKECGILTMEGTAMEGPMFRRLSPEVQREALQVKELPNGEIQTLQVLARCSPQDKFTLVQRLKEMGEVVAVTGDGTNDAPALKEADVGLSMGISGTAVAQEASDIVIMDDNFSSIEKVVHDHFYFYSCDKVNVVALGICMVGAVTGFGTPLKPVQLLWVNLIMDTFGALALATEEPTPDLLDRKPYGRNDKLLNSYMWRNITVQSIFQLVIQLSLLWAGASFLVDCTNDSKVPGCVPLLPNGQGKNTNGNYRDTVIYNSFVWMQLFNEINCRRIYNELNMIDGVLKNPIFVGIWTFCAIVQVLSVNYGGQVFRTVPIDVYDWVLCLAIGSVSLVLGVFQRFLPASLFDFSRAQSSESSKQTPSSVHDMDEGL</sequence>
<comment type="function">
    <text evidence="14">Catalyzes the hydrolysis of ATP coupled with the transport of calcium.</text>
</comment>
<dbReference type="InterPro" id="IPR036412">
    <property type="entry name" value="HAD-like_sf"/>
</dbReference>
<dbReference type="HOGENOM" id="CLU_002360_9_2_1"/>
<dbReference type="SUPFAM" id="SSF81653">
    <property type="entry name" value="Calcium ATPase, transduction domain A"/>
    <property type="match status" value="1"/>
</dbReference>
<dbReference type="SUPFAM" id="SSF56784">
    <property type="entry name" value="HAD-like"/>
    <property type="match status" value="1"/>
</dbReference>
<dbReference type="InterPro" id="IPR008250">
    <property type="entry name" value="ATPase_P-typ_transduc_dom_A_sf"/>
</dbReference>
<feature type="transmembrane region" description="Helical" evidence="14">
    <location>
        <begin position="1033"/>
        <end position="1052"/>
    </location>
</feature>
<dbReference type="SFLD" id="SFLDG00002">
    <property type="entry name" value="C1.7:_P-type_atpase_like"/>
    <property type="match status" value="1"/>
</dbReference>
<dbReference type="Proteomes" id="UP000011087">
    <property type="component" value="Unassembled WGS sequence"/>
</dbReference>
<keyword evidence="8 14" id="KW-0067">ATP-binding</keyword>
<feature type="domain" description="Cation-transporting P-type ATPase N-terminal" evidence="16">
    <location>
        <begin position="77"/>
        <end position="149"/>
    </location>
</feature>
<evidence type="ECO:0000256" key="3">
    <source>
        <dbReference type="ARBA" id="ARBA00022568"/>
    </source>
</evidence>
<dbReference type="AlphaFoldDB" id="L1J4T3"/>
<feature type="region of interest" description="Disordered" evidence="15">
    <location>
        <begin position="1"/>
        <end position="28"/>
    </location>
</feature>
<dbReference type="Gene3D" id="3.40.1110.10">
    <property type="entry name" value="Calcium-transporting ATPase, cytoplasmic domain N"/>
    <property type="match status" value="1"/>
</dbReference>
<dbReference type="InterPro" id="IPR018303">
    <property type="entry name" value="ATPase_P-typ_P_site"/>
</dbReference>
<keyword evidence="19" id="KW-1185">Reference proteome</keyword>
<dbReference type="Gene3D" id="3.40.50.1000">
    <property type="entry name" value="HAD superfamily/HAD-like"/>
    <property type="match status" value="1"/>
</dbReference>
<dbReference type="PROSITE" id="PS00154">
    <property type="entry name" value="ATPASE_E1_E2"/>
    <property type="match status" value="1"/>
</dbReference>
<dbReference type="GeneID" id="17300065"/>
<dbReference type="SFLD" id="SFLDS00003">
    <property type="entry name" value="Haloacid_Dehalogenase"/>
    <property type="match status" value="1"/>
</dbReference>
<dbReference type="OMA" id="MINVHDI"/>
<dbReference type="SFLD" id="SFLDF00027">
    <property type="entry name" value="p-type_atpase"/>
    <property type="match status" value="1"/>
</dbReference>
<dbReference type="InterPro" id="IPR006408">
    <property type="entry name" value="P-type_ATPase_IIB"/>
</dbReference>
<dbReference type="SMART" id="SM00831">
    <property type="entry name" value="Cation_ATPase_N"/>
    <property type="match status" value="1"/>
</dbReference>
<keyword evidence="5" id="KW-0479">Metal-binding</keyword>
<evidence type="ECO:0000256" key="5">
    <source>
        <dbReference type="ARBA" id="ARBA00022723"/>
    </source>
</evidence>
<dbReference type="Gene3D" id="2.70.150.10">
    <property type="entry name" value="Calcium-transporting ATPase, cytoplasmic transduction domain A"/>
    <property type="match status" value="1"/>
</dbReference>
<evidence type="ECO:0000256" key="9">
    <source>
        <dbReference type="ARBA" id="ARBA00022842"/>
    </source>
</evidence>
<dbReference type="KEGG" id="gtt:GUITHDRAFT_110640"/>
<comment type="catalytic activity">
    <reaction evidence="14">
        <text>Ca(2+)(in) + ATP + H2O = Ca(2+)(out) + ADP + phosphate + H(+)</text>
        <dbReference type="Rhea" id="RHEA:18105"/>
        <dbReference type="ChEBI" id="CHEBI:15377"/>
        <dbReference type="ChEBI" id="CHEBI:15378"/>
        <dbReference type="ChEBI" id="CHEBI:29108"/>
        <dbReference type="ChEBI" id="CHEBI:30616"/>
        <dbReference type="ChEBI" id="CHEBI:43474"/>
        <dbReference type="ChEBI" id="CHEBI:456216"/>
        <dbReference type="EC" id="7.2.2.10"/>
    </reaction>
</comment>
<evidence type="ECO:0000256" key="1">
    <source>
        <dbReference type="ARBA" id="ARBA00004127"/>
    </source>
</evidence>
<dbReference type="InterPro" id="IPR023214">
    <property type="entry name" value="HAD_sf"/>
</dbReference>
<keyword evidence="4 14" id="KW-0812">Transmembrane</keyword>
<feature type="transmembrane region" description="Helical" evidence="14">
    <location>
        <begin position="134"/>
        <end position="156"/>
    </location>
</feature>
<dbReference type="GO" id="GO:0005524">
    <property type="term" value="F:ATP binding"/>
    <property type="evidence" value="ECO:0007669"/>
    <property type="project" value="UniProtKB-KW"/>
</dbReference>
<comment type="similarity">
    <text evidence="14">Belongs to the cation transport ATPase (P-type) (TC 3.A.3) family.</text>
</comment>
<dbReference type="NCBIfam" id="TIGR01517">
    <property type="entry name" value="ATPase-IIB_Ca"/>
    <property type="match status" value="1"/>
</dbReference>
<dbReference type="EnsemblProtists" id="EKX43521">
    <property type="protein sequence ID" value="EKX43521"/>
    <property type="gene ID" value="GUITHDRAFT_110640"/>
</dbReference>
<dbReference type="InterPro" id="IPR023298">
    <property type="entry name" value="ATPase_P-typ_TM_dom_sf"/>
</dbReference>
<keyword evidence="9" id="KW-0460">Magnesium</keyword>
<organism evidence="17">
    <name type="scientific">Guillardia theta (strain CCMP2712)</name>
    <name type="common">Cryptophyte</name>
    <dbReference type="NCBI Taxonomy" id="905079"/>
    <lineage>
        <taxon>Eukaryota</taxon>
        <taxon>Cryptophyceae</taxon>
        <taxon>Pyrenomonadales</taxon>
        <taxon>Geminigeraceae</taxon>
        <taxon>Guillardia</taxon>
    </lineage>
</organism>
<accession>L1J4T3</accession>
<evidence type="ECO:0000256" key="7">
    <source>
        <dbReference type="ARBA" id="ARBA00022837"/>
    </source>
</evidence>
<reference evidence="17 19" key="1">
    <citation type="journal article" date="2012" name="Nature">
        <title>Algal genomes reveal evolutionary mosaicism and the fate of nucleomorphs.</title>
        <authorList>
            <consortium name="DOE Joint Genome Institute"/>
            <person name="Curtis B.A."/>
            <person name="Tanifuji G."/>
            <person name="Burki F."/>
            <person name="Gruber A."/>
            <person name="Irimia M."/>
            <person name="Maruyama S."/>
            <person name="Arias M.C."/>
            <person name="Ball S.G."/>
            <person name="Gile G.H."/>
            <person name="Hirakawa Y."/>
            <person name="Hopkins J.F."/>
            <person name="Kuo A."/>
            <person name="Rensing S.A."/>
            <person name="Schmutz J."/>
            <person name="Symeonidi A."/>
            <person name="Elias M."/>
            <person name="Eveleigh R.J."/>
            <person name="Herman E.K."/>
            <person name="Klute M.J."/>
            <person name="Nakayama T."/>
            <person name="Obornik M."/>
            <person name="Reyes-Prieto A."/>
            <person name="Armbrust E.V."/>
            <person name="Aves S.J."/>
            <person name="Beiko R.G."/>
            <person name="Coutinho P."/>
            <person name="Dacks J.B."/>
            <person name="Durnford D.G."/>
            <person name="Fast N.M."/>
            <person name="Green B.R."/>
            <person name="Grisdale C.J."/>
            <person name="Hempel F."/>
            <person name="Henrissat B."/>
            <person name="Hoppner M.P."/>
            <person name="Ishida K."/>
            <person name="Kim E."/>
            <person name="Koreny L."/>
            <person name="Kroth P.G."/>
            <person name="Liu Y."/>
            <person name="Malik S.B."/>
            <person name="Maier U.G."/>
            <person name="McRose D."/>
            <person name="Mock T."/>
            <person name="Neilson J.A."/>
            <person name="Onodera N.T."/>
            <person name="Poole A.M."/>
            <person name="Pritham E.J."/>
            <person name="Richards T.A."/>
            <person name="Rocap G."/>
            <person name="Roy S.W."/>
            <person name="Sarai C."/>
            <person name="Schaack S."/>
            <person name="Shirato S."/>
            <person name="Slamovits C.H."/>
            <person name="Spencer D.F."/>
            <person name="Suzuki S."/>
            <person name="Worden A.Z."/>
            <person name="Zauner S."/>
            <person name="Barry K."/>
            <person name="Bell C."/>
            <person name="Bharti A.K."/>
            <person name="Crow J.A."/>
            <person name="Grimwood J."/>
            <person name="Kramer R."/>
            <person name="Lindquist E."/>
            <person name="Lucas S."/>
            <person name="Salamov A."/>
            <person name="McFadden G.I."/>
            <person name="Lane C.E."/>
            <person name="Keeling P.J."/>
            <person name="Gray M.W."/>
            <person name="Grigoriev I.V."/>
            <person name="Archibald J.M."/>
        </authorList>
    </citation>
    <scope>NUCLEOTIDE SEQUENCE</scope>
    <source>
        <strain evidence="17 19">CCMP2712</strain>
    </source>
</reference>
<feature type="transmembrane region" description="Helical" evidence="14">
    <location>
        <begin position="1003"/>
        <end position="1021"/>
    </location>
</feature>
<evidence type="ECO:0000256" key="10">
    <source>
        <dbReference type="ARBA" id="ARBA00022967"/>
    </source>
</evidence>
<dbReference type="PANTHER" id="PTHR24093">
    <property type="entry name" value="CATION TRANSPORTING ATPASE"/>
    <property type="match status" value="1"/>
</dbReference>
<keyword evidence="7 14" id="KW-0106">Calcium</keyword>
<dbReference type="PaxDb" id="55529-EKX43521"/>
<dbReference type="GO" id="GO:0005388">
    <property type="term" value="F:P-type calcium transporter activity"/>
    <property type="evidence" value="ECO:0007669"/>
    <property type="project" value="UniProtKB-EC"/>
</dbReference>
<dbReference type="InterPro" id="IPR001757">
    <property type="entry name" value="P_typ_ATPase"/>
</dbReference>
<dbReference type="InterPro" id="IPR059000">
    <property type="entry name" value="ATPase_P-type_domA"/>
</dbReference>
<dbReference type="Pfam" id="PF00690">
    <property type="entry name" value="Cation_ATPase_N"/>
    <property type="match status" value="1"/>
</dbReference>
<comment type="subcellular location">
    <subcellularLocation>
        <location evidence="1">Endomembrane system</location>
        <topology evidence="1">Multi-pass membrane protein</topology>
    </subcellularLocation>
    <subcellularLocation>
        <location evidence="14">Membrane</location>
        <topology evidence="14">Multi-pass membrane protein</topology>
    </subcellularLocation>
</comment>
<dbReference type="NCBIfam" id="TIGR01494">
    <property type="entry name" value="ATPase_P-type"/>
    <property type="match status" value="2"/>
</dbReference>
<dbReference type="InterPro" id="IPR004014">
    <property type="entry name" value="ATPase_P-typ_cation-transptr_N"/>
</dbReference>
<keyword evidence="11 14" id="KW-1133">Transmembrane helix</keyword>
<evidence type="ECO:0000256" key="6">
    <source>
        <dbReference type="ARBA" id="ARBA00022741"/>
    </source>
</evidence>
<dbReference type="eggNOG" id="KOG0204">
    <property type="taxonomic scope" value="Eukaryota"/>
</dbReference>